<dbReference type="InterPro" id="IPR033454">
    <property type="entry name" value="RecG_wedge"/>
</dbReference>
<evidence type="ECO:0000256" key="4">
    <source>
        <dbReference type="ARBA" id="ARBA00022806"/>
    </source>
</evidence>
<feature type="compositionally biased region" description="Basic residues" evidence="8">
    <location>
        <begin position="200"/>
        <end position="218"/>
    </location>
</feature>
<keyword evidence="1" id="KW-0547">Nucleotide-binding</keyword>
<dbReference type="GO" id="GO:0005524">
    <property type="term" value="F:ATP binding"/>
    <property type="evidence" value="ECO:0007669"/>
    <property type="project" value="UniProtKB-KW"/>
</dbReference>
<dbReference type="InterPro" id="IPR001650">
    <property type="entry name" value="Helicase_C-like"/>
</dbReference>
<feature type="compositionally biased region" description="Basic residues" evidence="8">
    <location>
        <begin position="229"/>
        <end position="255"/>
    </location>
</feature>
<feature type="domain" description="Helicase C-terminal" evidence="10">
    <location>
        <begin position="1055"/>
        <end position="1241"/>
    </location>
</feature>
<evidence type="ECO:0000313" key="12">
    <source>
        <dbReference type="Proteomes" id="UP000505377"/>
    </source>
</evidence>
<dbReference type="CDD" id="cd04488">
    <property type="entry name" value="RecG_wedge_OBF"/>
    <property type="match status" value="1"/>
</dbReference>
<dbReference type="PANTHER" id="PTHR47964">
    <property type="entry name" value="ATP-DEPENDENT DNA HELICASE HOMOLOG RECG, CHLOROPLASTIC"/>
    <property type="match status" value="1"/>
</dbReference>
<dbReference type="GO" id="GO:0003678">
    <property type="term" value="F:DNA helicase activity"/>
    <property type="evidence" value="ECO:0007669"/>
    <property type="project" value="TreeGrafter"/>
</dbReference>
<sequence length="1309" mass="141613">MPKPGPLLQTSQTAATSNSSNLGERRDSPDVKPKSTCGVRGGCTPPGSLRSGRAPDPRRRRAHRLGEGRDRVAGAPPRRDRPHQRLPGARRRHRHEPPADHAGRARRRRPRRRAGRRGAGAGRADRCARQLRGDPVAGAARGRRRRRGQGGAVRGREGPRRRTGPRAPARHRRGHATAGGHGALGAVGGGRGVGGGGVRPARRGGRRGRRRRPRRAVRDHRAAAGAGPRRGRRRRRARPVPRPRRPGRAGQRARRVGVPGALARARPGQGPQRARRRPRVGLPGVRLRGHVPAGGLRRGRRRPARRARRAGRLRRRRRRRQRHLEHPRALHRRGRGGRGRRRRGAPAPHHRRPLRRPDRRGARPLRPRPRRAPRRRGRGARRARPLGRRRRPAPRGGRRPPGGPRGAGGHRRPARRAAARRQRPAPRGRARGVRGPARRPRGAGPAHGVGAAGSLRARRARPGAAPGRRRRRDGRGGGAHPHGRARRRRDRGDDVGGALRAGGGARPVRRRGGADRAGPGCRCPVVGSPHAHRGGRDRHGAARGGRRRRAGRGPGRRPAAHPPRGRRRGPPGRADRLPDRAGGGVNVDLDAALEPLLGRKSADLLAAQLEIRTVGELVRHYPRRYVDRGKLTDIAGLEIGEHATLVAQVASSTLRDMRARRGKLLAVVIRDEKGAQLDCTFFNGHKVQHLIHPGVRAVFSGKVGVWGGKLQLTHPQFEPIDETDEVRPFLSVYPATGKIQSQVIAKCVRIVLDLLDAGGRVEVTDPLPPKIRERESLPELGRALRRMHVPETDADIHAARHRLVWDEALGVQLALALRRQATAARPAPECPPVAGGLLDAFDARLPFTLTAGQQEVGAQVAADLAHAHPMNRLVQGDVGAGKTIIALRAMLQVVDNGQQAAMLAPTEVLAAQHARSLRAMLGPLAQAGELGGAERATSVTLLTGSLGAKAKRQALLDAQSGQAGIVVGTHALIQDRVGFADLGLVVVDEQHRFGVEQRDALRGRGEKAPHMLVMTATPIPRTVAMTVYGDLTVSSLRELPRGRSPIATSVVPLAEKPQWFASVWRRLHDEVGKGHQAYVVFPRVGDAEKDTDSDVEPPGPDEEGRRPPLAVLDIAPRLQEGALAGLRLGILHGKLPADEKDAVMRSFERGEIDVLLATTVIEVGVDVPNATAIVILDAERFGLSQLHQLRGRVGRGAAPGVCLLVTEMPEATAARERLAAVEGTTDGFELARLDLELRREGDVLGALQSGRRSGLRLLSLLKHEDVIAKAQVYAADLVAHDPGLATSPGLAALVGEVVTDDRAEYLDKV</sequence>
<keyword evidence="5" id="KW-0067">ATP-binding</keyword>
<feature type="compositionally biased region" description="Low complexity" evidence="8">
    <location>
        <begin position="256"/>
        <end position="272"/>
    </location>
</feature>
<keyword evidence="3" id="KW-0378">Hydrolase</keyword>
<evidence type="ECO:0000259" key="10">
    <source>
        <dbReference type="PROSITE" id="PS51194"/>
    </source>
</evidence>
<evidence type="ECO:0000256" key="7">
    <source>
        <dbReference type="ARBA" id="ARBA00023204"/>
    </source>
</evidence>
<gene>
    <name evidence="11" type="primary">recG</name>
    <name evidence="11" type="ORF">HOP40_34345</name>
</gene>
<dbReference type="SMART" id="SM00490">
    <property type="entry name" value="HELICc"/>
    <property type="match status" value="1"/>
</dbReference>
<dbReference type="SMART" id="SM00487">
    <property type="entry name" value="DEXDc"/>
    <property type="match status" value="1"/>
</dbReference>
<dbReference type="Gene3D" id="2.40.50.140">
    <property type="entry name" value="Nucleic acid-binding proteins"/>
    <property type="match status" value="1"/>
</dbReference>
<protein>
    <submittedName>
        <fullName evidence="11">ATP-dependent DNA helicase RecG</fullName>
    </submittedName>
</protein>
<dbReference type="Pfam" id="PF00270">
    <property type="entry name" value="DEAD"/>
    <property type="match status" value="1"/>
</dbReference>
<keyword evidence="12" id="KW-1185">Reference proteome</keyword>
<feature type="compositionally biased region" description="Basic residues" evidence="8">
    <location>
        <begin position="456"/>
        <end position="473"/>
    </location>
</feature>
<dbReference type="Proteomes" id="UP000505377">
    <property type="component" value="Chromosome"/>
</dbReference>
<feature type="region of interest" description="Disordered" evidence="8">
    <location>
        <begin position="1087"/>
        <end position="1107"/>
    </location>
</feature>
<proteinExistence type="predicted"/>
<dbReference type="InterPro" id="IPR012340">
    <property type="entry name" value="NA-bd_OB-fold"/>
</dbReference>
<evidence type="ECO:0000256" key="8">
    <source>
        <dbReference type="SAM" id="MobiDB-lite"/>
    </source>
</evidence>
<dbReference type="KEGG" id="pbro:HOP40_34345"/>
<accession>A0A6M6JYB0</accession>
<dbReference type="PANTHER" id="PTHR47964:SF1">
    <property type="entry name" value="ATP-DEPENDENT DNA HELICASE HOMOLOG RECG, CHLOROPLASTIC"/>
    <property type="match status" value="1"/>
</dbReference>
<feature type="region of interest" description="Disordered" evidence="8">
    <location>
        <begin position="1"/>
        <end position="584"/>
    </location>
</feature>
<dbReference type="SUPFAM" id="SSF50249">
    <property type="entry name" value="Nucleic acid-binding proteins"/>
    <property type="match status" value="1"/>
</dbReference>
<feature type="compositionally biased region" description="Basic residues" evidence="8">
    <location>
        <begin position="161"/>
        <end position="175"/>
    </location>
</feature>
<evidence type="ECO:0000256" key="3">
    <source>
        <dbReference type="ARBA" id="ARBA00022801"/>
    </source>
</evidence>
<dbReference type="InterPro" id="IPR011545">
    <property type="entry name" value="DEAD/DEAH_box_helicase_dom"/>
</dbReference>
<name>A0A6M6JYB0_9PSEU</name>
<keyword evidence="2" id="KW-0227">DNA damage</keyword>
<feature type="compositionally biased region" description="Basic residues" evidence="8">
    <location>
        <begin position="408"/>
        <end position="441"/>
    </location>
</feature>
<evidence type="ECO:0000259" key="9">
    <source>
        <dbReference type="PROSITE" id="PS51192"/>
    </source>
</evidence>
<feature type="compositionally biased region" description="Basic and acidic residues" evidence="8">
    <location>
        <begin position="123"/>
        <end position="132"/>
    </location>
</feature>
<dbReference type="GO" id="GO:0003677">
    <property type="term" value="F:DNA binding"/>
    <property type="evidence" value="ECO:0007669"/>
    <property type="project" value="UniProtKB-KW"/>
</dbReference>
<dbReference type="InterPro" id="IPR027417">
    <property type="entry name" value="P-loop_NTPase"/>
</dbReference>
<dbReference type="NCBIfam" id="NF008167">
    <property type="entry name" value="PRK10917.2-1"/>
    <property type="match status" value="1"/>
</dbReference>
<dbReference type="Gene3D" id="3.40.50.300">
    <property type="entry name" value="P-loop containing nucleotide triphosphate hydrolases"/>
    <property type="match status" value="2"/>
</dbReference>
<dbReference type="GO" id="GO:0006281">
    <property type="term" value="P:DNA repair"/>
    <property type="evidence" value="ECO:0007669"/>
    <property type="project" value="UniProtKB-KW"/>
</dbReference>
<evidence type="ECO:0000256" key="2">
    <source>
        <dbReference type="ARBA" id="ARBA00022763"/>
    </source>
</evidence>
<dbReference type="EMBL" id="CP053564">
    <property type="protein sequence ID" value="QJY51121.1"/>
    <property type="molecule type" value="Genomic_DNA"/>
</dbReference>
<feature type="domain" description="Helicase ATP-binding" evidence="9">
    <location>
        <begin position="863"/>
        <end position="1036"/>
    </location>
</feature>
<dbReference type="SUPFAM" id="SSF52540">
    <property type="entry name" value="P-loop containing nucleoside triphosphate hydrolases"/>
    <property type="match status" value="2"/>
</dbReference>
<dbReference type="InterPro" id="IPR014001">
    <property type="entry name" value="Helicase_ATP-bd"/>
</dbReference>
<evidence type="ECO:0000256" key="1">
    <source>
        <dbReference type="ARBA" id="ARBA00022741"/>
    </source>
</evidence>
<feature type="compositionally biased region" description="Basic residues" evidence="8">
    <location>
        <begin position="544"/>
        <end position="570"/>
    </location>
</feature>
<feature type="compositionally biased region" description="Low complexity" evidence="8">
    <location>
        <begin position="8"/>
        <end position="22"/>
    </location>
</feature>
<feature type="compositionally biased region" description="Basic residues" evidence="8">
    <location>
        <begin position="80"/>
        <end position="95"/>
    </location>
</feature>
<dbReference type="CDD" id="cd17992">
    <property type="entry name" value="DEXHc_RecG"/>
    <property type="match status" value="1"/>
</dbReference>
<dbReference type="PROSITE" id="PS51192">
    <property type="entry name" value="HELICASE_ATP_BIND_1"/>
    <property type="match status" value="1"/>
</dbReference>
<dbReference type="Pfam" id="PF17191">
    <property type="entry name" value="RecG_wedge"/>
    <property type="match status" value="1"/>
</dbReference>
<evidence type="ECO:0000256" key="5">
    <source>
        <dbReference type="ARBA" id="ARBA00022840"/>
    </source>
</evidence>
<evidence type="ECO:0000256" key="6">
    <source>
        <dbReference type="ARBA" id="ARBA00023125"/>
    </source>
</evidence>
<keyword evidence="4 11" id="KW-0347">Helicase</keyword>
<feature type="compositionally biased region" description="Basic residues" evidence="8">
    <location>
        <begin position="297"/>
        <end position="354"/>
    </location>
</feature>
<keyword evidence="7" id="KW-0234">DNA repair</keyword>
<keyword evidence="6" id="KW-0238">DNA-binding</keyword>
<feature type="compositionally biased region" description="Basic and acidic residues" evidence="8">
    <location>
        <begin position="23"/>
        <end position="33"/>
    </location>
</feature>
<dbReference type="InterPro" id="IPR047112">
    <property type="entry name" value="RecG/Mfd"/>
</dbReference>
<feature type="compositionally biased region" description="Gly residues" evidence="8">
    <location>
        <begin position="177"/>
        <end position="198"/>
    </location>
</feature>
<feature type="compositionally biased region" description="Basic residues" evidence="8">
    <location>
        <begin position="362"/>
        <end position="398"/>
    </location>
</feature>
<evidence type="ECO:0000313" key="11">
    <source>
        <dbReference type="EMBL" id="QJY51121.1"/>
    </source>
</evidence>
<organism evidence="11 12">
    <name type="scientific">Pseudonocardia broussonetiae</name>
    <dbReference type="NCBI Taxonomy" id="2736640"/>
    <lineage>
        <taxon>Bacteria</taxon>
        <taxon>Bacillati</taxon>
        <taxon>Actinomycetota</taxon>
        <taxon>Actinomycetes</taxon>
        <taxon>Pseudonocardiales</taxon>
        <taxon>Pseudonocardiaceae</taxon>
        <taxon>Pseudonocardia</taxon>
    </lineage>
</organism>
<feature type="compositionally biased region" description="Basic residues" evidence="8">
    <location>
        <begin position="104"/>
        <end position="116"/>
    </location>
</feature>
<reference evidence="11 12" key="1">
    <citation type="submission" date="2020-05" db="EMBL/GenBank/DDBJ databases">
        <authorList>
            <person name="Mo P."/>
        </authorList>
    </citation>
    <scope>NUCLEOTIDE SEQUENCE [LARGE SCALE GENOMIC DNA]</scope>
    <source>
        <strain evidence="11 12">Gen01</strain>
    </source>
</reference>
<dbReference type="GO" id="GO:0016787">
    <property type="term" value="F:hydrolase activity"/>
    <property type="evidence" value="ECO:0007669"/>
    <property type="project" value="UniProtKB-KW"/>
</dbReference>
<dbReference type="Pfam" id="PF00271">
    <property type="entry name" value="Helicase_C"/>
    <property type="match status" value="1"/>
</dbReference>
<dbReference type="PROSITE" id="PS51194">
    <property type="entry name" value="HELICASE_CTER"/>
    <property type="match status" value="1"/>
</dbReference>